<reference evidence="2 3" key="1">
    <citation type="submission" date="2015-08" db="EMBL/GenBank/DDBJ databases">
        <title>Genome sequencing of Penicillium nordicum.</title>
        <authorList>
            <person name="Nguyen H.D."/>
            <person name="Seifert K.A."/>
        </authorList>
    </citation>
    <scope>NUCLEOTIDE SEQUENCE [LARGE SCALE GENOMIC DNA]</scope>
    <source>
        <strain evidence="2 3">DAOMC 185683</strain>
    </source>
</reference>
<organism evidence="2 3">
    <name type="scientific">Penicillium nordicum</name>
    <dbReference type="NCBI Taxonomy" id="229535"/>
    <lineage>
        <taxon>Eukaryota</taxon>
        <taxon>Fungi</taxon>
        <taxon>Dikarya</taxon>
        <taxon>Ascomycota</taxon>
        <taxon>Pezizomycotina</taxon>
        <taxon>Eurotiomycetes</taxon>
        <taxon>Eurotiomycetidae</taxon>
        <taxon>Eurotiales</taxon>
        <taxon>Aspergillaceae</taxon>
        <taxon>Penicillium</taxon>
    </lineage>
</organism>
<protein>
    <submittedName>
        <fullName evidence="2">Uncharacterized protein</fullName>
    </submittedName>
</protein>
<feature type="transmembrane region" description="Helical" evidence="1">
    <location>
        <begin position="5"/>
        <end position="21"/>
    </location>
</feature>
<dbReference type="OrthoDB" id="4329089at2759"/>
<evidence type="ECO:0000313" key="2">
    <source>
        <dbReference type="EMBL" id="KOS46976.1"/>
    </source>
</evidence>
<accession>A0A0M8P7L8</accession>
<dbReference type="Proteomes" id="UP000037696">
    <property type="component" value="Unassembled WGS sequence"/>
</dbReference>
<evidence type="ECO:0000313" key="3">
    <source>
        <dbReference type="Proteomes" id="UP000037696"/>
    </source>
</evidence>
<sequence length="125" mass="13943">MVTIYLITCFPLLACWILYYKNPWSTAALSLSLSLSLFFFFLIFAFLSGLPPLCLAGKNEGRARDRTRIAGHHTEYDIIPSGTIAQLGERAIEVRKVAGSIPARPITFLLFSPTLPTYTCGKRNE</sequence>
<comment type="caution">
    <text evidence="2">The sequence shown here is derived from an EMBL/GenBank/DDBJ whole genome shotgun (WGS) entry which is preliminary data.</text>
</comment>
<proteinExistence type="predicted"/>
<dbReference type="EMBL" id="LHQQ01000022">
    <property type="protein sequence ID" value="KOS46976.1"/>
    <property type="molecule type" value="Genomic_DNA"/>
</dbReference>
<name>A0A0M8P7L8_9EURO</name>
<keyword evidence="1" id="KW-0472">Membrane</keyword>
<evidence type="ECO:0000256" key="1">
    <source>
        <dbReference type="SAM" id="Phobius"/>
    </source>
</evidence>
<keyword evidence="1" id="KW-1133">Transmembrane helix</keyword>
<feature type="transmembrane region" description="Helical" evidence="1">
    <location>
        <begin position="33"/>
        <end position="56"/>
    </location>
</feature>
<keyword evidence="3" id="KW-1185">Reference proteome</keyword>
<dbReference type="AlphaFoldDB" id="A0A0M8P7L8"/>
<keyword evidence="1" id="KW-0812">Transmembrane</keyword>
<gene>
    <name evidence="2" type="ORF">ACN38_g2074</name>
</gene>